<dbReference type="HOGENOM" id="CLU_1234300_0_0_10"/>
<dbReference type="RefSeq" id="WP_013124658.1">
    <property type="nucleotide sequence ID" value="NC_014157.1"/>
</dbReference>
<dbReference type="AlphaFoldDB" id="D6CVZ4"/>
<evidence type="ECO:0000313" key="4">
    <source>
        <dbReference type="Proteomes" id="UP000000933"/>
    </source>
</evidence>
<dbReference type="EMBL" id="FP565813">
    <property type="protein sequence ID" value="CBH22823.1"/>
    <property type="molecule type" value="Genomic_DNA"/>
</dbReference>
<feature type="chain" id="PRO_5005343262" description="Carboxypeptidase regulatory-like domain-containing protein" evidence="2">
    <location>
        <begin position="27"/>
        <end position="224"/>
    </location>
</feature>
<evidence type="ECO:0000313" key="3">
    <source>
        <dbReference type="EMBL" id="CBH22823.1"/>
    </source>
</evidence>
<organism evidence="3 4">
    <name type="scientific">Salinibacter ruber (strain M8)</name>
    <dbReference type="NCBI Taxonomy" id="761659"/>
    <lineage>
        <taxon>Bacteria</taxon>
        <taxon>Pseudomonadati</taxon>
        <taxon>Rhodothermota</taxon>
        <taxon>Rhodothermia</taxon>
        <taxon>Rhodothermales</taxon>
        <taxon>Salinibacteraceae</taxon>
        <taxon>Salinibacter</taxon>
    </lineage>
</organism>
<accession>D6CVZ4</accession>
<evidence type="ECO:0008006" key="5">
    <source>
        <dbReference type="Google" id="ProtNLM"/>
    </source>
</evidence>
<dbReference type="Pfam" id="PF13620">
    <property type="entry name" value="CarboxypepD_reg"/>
    <property type="match status" value="1"/>
</dbReference>
<name>D6CVZ4_SALRM</name>
<dbReference type="Proteomes" id="UP000000933">
    <property type="component" value="Plasmid pSR84"/>
</dbReference>
<protein>
    <recommendedName>
        <fullName evidence="5">Carboxypeptidase regulatory-like domain-containing protein</fullName>
    </recommendedName>
</protein>
<dbReference type="KEGG" id="srm:SRM_p84017"/>
<feature type="region of interest" description="Disordered" evidence="1">
    <location>
        <begin position="35"/>
        <end position="65"/>
    </location>
</feature>
<dbReference type="InterPro" id="IPR013784">
    <property type="entry name" value="Carb-bd-like_fold"/>
</dbReference>
<geneLocation type="plasmid" evidence="3 4">
    <name>pSR84</name>
</geneLocation>
<sequence>MWLSNVRVSGRSFLLAALLLAAGALAGCDDETVGPETQGTLTGTVESAETSAPIPRANVTTSPPTQSVLTGEDGTFSLDNIPTGNYTVTASKSDFGSRSVTVRVEEGQTTNASILLEPENGAESDSLSAQVTSWLNDPINRDSTGADSIFVDVEYRAENVGEGPISRYKVFFDIETTEGSSQFEIEGDSLLEGEADLGGFRKYVRSEAQSVEVSDTFIESSGSD</sequence>
<dbReference type="GO" id="GO:0030246">
    <property type="term" value="F:carbohydrate binding"/>
    <property type="evidence" value="ECO:0007669"/>
    <property type="project" value="InterPro"/>
</dbReference>
<keyword evidence="3" id="KW-0614">Plasmid</keyword>
<dbReference type="SUPFAM" id="SSF49452">
    <property type="entry name" value="Starch-binding domain-like"/>
    <property type="match status" value="1"/>
</dbReference>
<reference evidence="4" key="2">
    <citation type="submission" date="2010-04" db="EMBL/GenBank/DDBJ databases">
        <title>Genome sequence of Salinibacter ruber M8.</title>
        <authorList>
            <consortium name="Genoscope"/>
        </authorList>
    </citation>
    <scope>NUCLEOTIDE SEQUENCE [LARGE SCALE GENOMIC DNA]</scope>
    <source>
        <strain evidence="4">M8</strain>
        <plasmid evidence="4">pSR84</plasmid>
    </source>
</reference>
<feature type="compositionally biased region" description="Polar residues" evidence="1">
    <location>
        <begin position="35"/>
        <end position="50"/>
    </location>
</feature>
<keyword evidence="2" id="KW-0732">Signal</keyword>
<dbReference type="Gene3D" id="2.60.40.1120">
    <property type="entry name" value="Carboxypeptidase-like, regulatory domain"/>
    <property type="match status" value="1"/>
</dbReference>
<gene>
    <name evidence="3" type="ORF">SRM_p84017</name>
</gene>
<proteinExistence type="predicted"/>
<evidence type="ECO:0000256" key="1">
    <source>
        <dbReference type="SAM" id="MobiDB-lite"/>
    </source>
</evidence>
<feature type="signal peptide" evidence="2">
    <location>
        <begin position="1"/>
        <end position="26"/>
    </location>
</feature>
<dbReference type="PROSITE" id="PS51257">
    <property type="entry name" value="PROKAR_LIPOPROTEIN"/>
    <property type="match status" value="1"/>
</dbReference>
<evidence type="ECO:0000256" key="2">
    <source>
        <dbReference type="SAM" id="SignalP"/>
    </source>
</evidence>
<reference evidence="3 4" key="1">
    <citation type="journal article" date="2010" name="ISME J.">
        <title>Fine-scale evolution: genomic, phenotypic and ecological differentiation in two coexisting Salinibacter ruber strains.</title>
        <authorList>
            <person name="Pena A."/>
            <person name="Teeling H."/>
            <person name="Huerta-Cepas J."/>
            <person name="Santos F."/>
            <person name="Yarza P."/>
            <person name="Brito-Echeverria J."/>
            <person name="Lucio M."/>
            <person name="Schmitt-Kopplin P."/>
            <person name="Meseguer I."/>
            <person name="Schenowitz C."/>
            <person name="Dossat C."/>
            <person name="Barbe V."/>
            <person name="Dopazo J."/>
            <person name="Rossello-Mora R."/>
            <person name="Schuler M."/>
            <person name="Glockner F.O."/>
            <person name="Amann R."/>
            <person name="Gabaldon T."/>
            <person name="Anton J."/>
        </authorList>
    </citation>
    <scope>NUCLEOTIDE SEQUENCE [LARGE SCALE GENOMIC DNA]</scope>
    <source>
        <strain evidence="3 4">M8</strain>
        <plasmid evidence="4">pSR84</plasmid>
    </source>
</reference>